<dbReference type="GO" id="GO:0005801">
    <property type="term" value="C:cis-Golgi network"/>
    <property type="evidence" value="ECO:0007669"/>
    <property type="project" value="InterPro"/>
</dbReference>
<dbReference type="PANTHER" id="PTHR21094:SF2">
    <property type="entry name" value="GOLGI SNAP RECEPTOR COMPLEX MEMBER 1"/>
    <property type="match status" value="1"/>
</dbReference>
<accession>A0A1Q9CY39</accession>
<keyword evidence="6" id="KW-1133">Transmembrane helix</keyword>
<dbReference type="GO" id="GO:0006888">
    <property type="term" value="P:endoplasmic reticulum to Golgi vesicle-mediated transport"/>
    <property type="evidence" value="ECO:0007669"/>
    <property type="project" value="InterPro"/>
</dbReference>
<dbReference type="GO" id="GO:0031201">
    <property type="term" value="C:SNARE complex"/>
    <property type="evidence" value="ECO:0007669"/>
    <property type="project" value="TreeGrafter"/>
</dbReference>
<evidence type="ECO:0000313" key="10">
    <source>
        <dbReference type="EMBL" id="OLP87858.1"/>
    </source>
</evidence>
<dbReference type="InterPro" id="IPR023601">
    <property type="entry name" value="Golgi_SNAP_su1"/>
</dbReference>
<reference evidence="10 11" key="1">
    <citation type="submission" date="2016-02" db="EMBL/GenBank/DDBJ databases">
        <title>Genome analysis of coral dinoflagellate symbionts highlights evolutionary adaptations to a symbiotic lifestyle.</title>
        <authorList>
            <person name="Aranda M."/>
            <person name="Li Y."/>
            <person name="Liew Y.J."/>
            <person name="Baumgarten S."/>
            <person name="Simakov O."/>
            <person name="Wilson M."/>
            <person name="Piel J."/>
            <person name="Ashoor H."/>
            <person name="Bougouffa S."/>
            <person name="Bajic V.B."/>
            <person name="Ryu T."/>
            <person name="Ravasi T."/>
            <person name="Bayer T."/>
            <person name="Micklem G."/>
            <person name="Kim H."/>
            <person name="Bhak J."/>
            <person name="Lajeunesse T.C."/>
            <person name="Voolstra C.R."/>
        </authorList>
    </citation>
    <scope>NUCLEOTIDE SEQUENCE [LARGE SCALE GENOMIC DNA]</scope>
    <source>
        <strain evidence="10 11">CCMP2467</strain>
    </source>
</reference>
<keyword evidence="11" id="KW-1185">Reference proteome</keyword>
<evidence type="ECO:0000256" key="2">
    <source>
        <dbReference type="ARBA" id="ARBA00008473"/>
    </source>
</evidence>
<evidence type="ECO:0000313" key="11">
    <source>
        <dbReference type="Proteomes" id="UP000186817"/>
    </source>
</evidence>
<evidence type="ECO:0000256" key="3">
    <source>
        <dbReference type="ARBA" id="ARBA00022448"/>
    </source>
</evidence>
<feature type="compositionally biased region" description="Basic and acidic residues" evidence="9">
    <location>
        <begin position="187"/>
        <end position="198"/>
    </location>
</feature>
<comment type="caution">
    <text evidence="10">The sequence shown here is derived from an EMBL/GenBank/DDBJ whole genome shotgun (WGS) entry which is preliminary data.</text>
</comment>
<feature type="region of interest" description="Disordered" evidence="9">
    <location>
        <begin position="377"/>
        <end position="448"/>
    </location>
</feature>
<organism evidence="10 11">
    <name type="scientific">Symbiodinium microadriaticum</name>
    <name type="common">Dinoflagellate</name>
    <name type="synonym">Zooxanthella microadriatica</name>
    <dbReference type="NCBI Taxonomy" id="2951"/>
    <lineage>
        <taxon>Eukaryota</taxon>
        <taxon>Sar</taxon>
        <taxon>Alveolata</taxon>
        <taxon>Dinophyceae</taxon>
        <taxon>Suessiales</taxon>
        <taxon>Symbiodiniaceae</taxon>
        <taxon>Symbiodinium</taxon>
    </lineage>
</organism>
<evidence type="ECO:0000256" key="9">
    <source>
        <dbReference type="SAM" id="MobiDB-lite"/>
    </source>
</evidence>
<dbReference type="GO" id="GO:0006906">
    <property type="term" value="P:vesicle fusion"/>
    <property type="evidence" value="ECO:0007669"/>
    <property type="project" value="TreeGrafter"/>
</dbReference>
<dbReference type="EMBL" id="LSRX01000838">
    <property type="protein sequence ID" value="OLP87858.1"/>
    <property type="molecule type" value="Genomic_DNA"/>
</dbReference>
<feature type="region of interest" description="Disordered" evidence="9">
    <location>
        <begin position="169"/>
        <end position="201"/>
    </location>
</feature>
<feature type="compositionally biased region" description="Basic and acidic residues" evidence="9">
    <location>
        <begin position="377"/>
        <end position="399"/>
    </location>
</feature>
<keyword evidence="5" id="KW-0653">Protein transport</keyword>
<proteinExistence type="inferred from homology"/>
<keyword evidence="4" id="KW-0812">Transmembrane</keyword>
<evidence type="ECO:0000256" key="7">
    <source>
        <dbReference type="ARBA" id="ARBA00023034"/>
    </source>
</evidence>
<dbReference type="GO" id="GO:0048219">
    <property type="term" value="P:inter-Golgi cisterna vesicle-mediated transport"/>
    <property type="evidence" value="ECO:0007669"/>
    <property type="project" value="TreeGrafter"/>
</dbReference>
<dbReference type="GO" id="GO:0005797">
    <property type="term" value="C:Golgi medial cisterna"/>
    <property type="evidence" value="ECO:0007669"/>
    <property type="project" value="TreeGrafter"/>
</dbReference>
<evidence type="ECO:0000256" key="1">
    <source>
        <dbReference type="ARBA" id="ARBA00004409"/>
    </source>
</evidence>
<name>A0A1Q9CY39_SYMMI</name>
<comment type="subcellular location">
    <subcellularLocation>
        <location evidence="1">Golgi apparatus membrane</location>
        <topology evidence="1">Single-pass type IV membrane protein</topology>
    </subcellularLocation>
</comment>
<dbReference type="PANTHER" id="PTHR21094">
    <property type="entry name" value="GOS-28 SNARE- RELATED"/>
    <property type="match status" value="1"/>
</dbReference>
<protein>
    <submittedName>
        <fullName evidence="10">Golgi SNAP receptor complex member 1-2</fullName>
    </submittedName>
</protein>
<gene>
    <name evidence="10" type="primary">GOS12</name>
    <name evidence="10" type="ORF">AK812_SmicGene30865</name>
</gene>
<dbReference type="OrthoDB" id="422156at2759"/>
<keyword evidence="8" id="KW-0472">Membrane</keyword>
<feature type="region of interest" description="Disordered" evidence="9">
    <location>
        <begin position="353"/>
        <end position="372"/>
    </location>
</feature>
<evidence type="ECO:0000256" key="8">
    <source>
        <dbReference type="ARBA" id="ARBA00023136"/>
    </source>
</evidence>
<dbReference type="Proteomes" id="UP000186817">
    <property type="component" value="Unassembled WGS sequence"/>
</dbReference>
<comment type="similarity">
    <text evidence="2">Belongs to the GOSR1 family.</text>
</comment>
<feature type="compositionally biased region" description="Acidic residues" evidence="9">
    <location>
        <begin position="177"/>
        <end position="186"/>
    </location>
</feature>
<dbReference type="GO" id="GO:0005484">
    <property type="term" value="F:SNAP receptor activity"/>
    <property type="evidence" value="ECO:0007669"/>
    <property type="project" value="TreeGrafter"/>
</dbReference>
<evidence type="ECO:0000256" key="4">
    <source>
        <dbReference type="ARBA" id="ARBA00022692"/>
    </source>
</evidence>
<keyword evidence="3" id="KW-0813">Transport</keyword>
<keyword evidence="10" id="KW-0675">Receptor</keyword>
<evidence type="ECO:0000256" key="6">
    <source>
        <dbReference type="ARBA" id="ARBA00022989"/>
    </source>
</evidence>
<dbReference type="AlphaFoldDB" id="A0A1Q9CY39"/>
<sequence length="772" mass="84876">MASWESLKARAKALKSELDTKMQDLGRLNKRLSTATASTPADRVAELDGQITLVVSLREEVEKGLSQLEDASESLANVAATSAQAAQAARFRETHQEMLRDFKRVAQSIDQQYQHARLLPQARNNRSSDDAEDGLMRERMGLNSSLSMADDIIGQATATRDMLMNQRNEELQSLSSEDPEEPEDTMGESRDENADMVEKASSGRLCSLPARSVLLTPLALDSYRGSFPASVGVALGGFDPPGHFFAGRSRASSEAGPETALLLNEFLDGLFSAMDVRDLRLNEEVCGCHRVFDFSPGMGDLLLSPMARAGLKQRGHLAAAESNSVPAIKEAPPIAISNRGILSRVAGVKMDDASTQWGQQHGVPRKPDAYRAQDHFTITDRGITPEKAAEYDQKYEAQSKRKQSTASATQQEQQDELMETQHRAATARLDRGVRPPQARDGGSGEISILGSYAPQSARQVAYKEPGTKHLPATNDDWTQEHMQNLLSLVQEEAAKCFFNLKYWVALYRAGAHKLAQGLLGPTVVAIGWQMDFTGVTVRQAAVAFVPLPGPEYIYDFRQLLFQNTFSRAQFLERGTCRLPVHGLCTVLPAFFVIQERLRISVHIDHVPGISNDVADALSRDANLSDLDFSPSQAFEVDWSLLSGPRQLQLFPSADHFRAFWLLAPLLECLLGRVPCRVKHCGSIIFGPTATKGSGSRPVLHLAEFCLTDSDFDATVNTNVLDSVGARVGTLSSMFPGINTLIDKISDRKNKERIVLSLTVASCCFFTIWYKFL</sequence>
<evidence type="ECO:0000256" key="5">
    <source>
        <dbReference type="ARBA" id="ARBA00022927"/>
    </source>
</evidence>
<dbReference type="GO" id="GO:0000139">
    <property type="term" value="C:Golgi membrane"/>
    <property type="evidence" value="ECO:0007669"/>
    <property type="project" value="UniProtKB-SubCell"/>
</dbReference>
<dbReference type="GO" id="GO:0015031">
    <property type="term" value="P:protein transport"/>
    <property type="evidence" value="ECO:0007669"/>
    <property type="project" value="UniProtKB-KW"/>
</dbReference>
<keyword evidence="7" id="KW-0333">Golgi apparatus</keyword>